<evidence type="ECO:0000256" key="10">
    <source>
        <dbReference type="PROSITE-ProRule" id="PRU00459"/>
    </source>
</evidence>
<dbReference type="Pfam" id="PF00536">
    <property type="entry name" value="SAM_1"/>
    <property type="match status" value="1"/>
</dbReference>
<dbReference type="CDD" id="cd20102">
    <property type="entry name" value="MBT_L3MBTL1-like_rpt2"/>
    <property type="match status" value="1"/>
</dbReference>
<sequence>MMRYCYDSENSSVVRTSASSMATPQAPTSSCETTSGKLPENAANISPESALATAAPSVQPQQPQTGTRMLPLLYIQGPAGMRVGTSSAGTVPVSTTSTGTQVVSSAIKPQFVTTNTQFIPTLAPKLAMAPVVASSTISPASVVTTTTSSSKLVAATLDQQQTQQQPPQPHFVIQAPRTPAGSTATIVPVSVSGPGIAKHTFAYLGTIIKPGVGVGKPCESPQLVLPTAGLVPATNQKLLLAPVPVLPQLAPKPPTGNTTKAPQSQQPKVASLLVPMSIPATVGGGKSGMINLKISNGQIHTEGKGSVTVLREAKPLAGSVGQLPPLQPIAKYPGTKTTSMKANGLLLPDSTTLTPLKDTATAAPVLLKKPATDDETNTKKNPTMNINNNNNNNNNNNINNNNNNNNNVNSNNNNHNNSDDKRKLNQDLNRCLKETVDAIFSPNSPTLIKDNERNKVSPVDDEVTLIKVNPLKDESTIKEETKKEIPEDDVKIEIVKQDVKTEQIDTSAEDFDPMKVLEWKDGIGTLPGSNLKFCLNEFGMMEVVDDEEYEKLMSSKKNEEATKDEPTAPVSIPDVESDAGAKKDEDDEGTDNRSDSKNDQATKPSGTSDDIYCCEGCGCYGLASEFVSSRFCSHTCASSFASKKAAQSKKERDLLQLRLRRRKKRLLHLMQQQLQNQQQQPQLPWQTGKSGFSWSKYLEHCKAKAAPTKLFKDPFPYSKNGFKVGMKMEGIDPEHPSYYCVLTVADVQGYRIRLHFDGYSDNYDFWVNADSMDIFPAGWCEKNNHRFHPPRGYTAANFNWSTYLRHCRAQAAPRNLFANKTGSSICPNGFRLGMKLEAVDRKNSSLVCVATVAELMDNRLLVHFDSWDDIYDYWADPMSPYIHPVGWCEEHGHTLTPPNNYSKGGSRSFSWETYLKETKSVAAPARAFKQRPPSGFRRGMKLECVDKRVPMLIRVATVDDVSEHQIRIKFDGWPDQYSYWIDDDSPDIHPVGWCQKTGHPLEPPLTPEDLVETPECPTPGCRGLGHVKGAKYVSHHTAVNCPYSSQNLNKDGLIPDRILSKTDQGESKEETILRERRRLLSQDEQAVATTVKPPVPSSLDVDTLHRELRQSVMNPGYEVKPDQLSAHVWAKHSHYLNQYVQAVRSGNPNMWSVDQVAQFVWSIPDCCHVAHNFREQQIDGEALLMMAQNDLVQYMEMKLGPAIKLYNSIVLLRQRIRRS</sequence>
<dbReference type="AlphaFoldDB" id="A0A6L2Q7W3"/>
<dbReference type="InParanoid" id="A0A6L2Q7W3"/>
<feature type="repeat" description="MBT" evidence="10">
    <location>
        <begin position="692"/>
        <end position="790"/>
    </location>
</feature>
<dbReference type="PANTHER" id="PTHR12247">
    <property type="entry name" value="POLYCOMB GROUP PROTEIN"/>
    <property type="match status" value="1"/>
</dbReference>
<keyword evidence="2" id="KW-0479">Metal-binding</keyword>
<dbReference type="InterPro" id="IPR004092">
    <property type="entry name" value="Mbt"/>
</dbReference>
<dbReference type="SMART" id="SM00454">
    <property type="entry name" value="SAM"/>
    <property type="match status" value="1"/>
</dbReference>
<dbReference type="Gene3D" id="3.30.60.160">
    <property type="match status" value="1"/>
</dbReference>
<dbReference type="GO" id="GO:0006325">
    <property type="term" value="P:chromatin organization"/>
    <property type="evidence" value="ECO:0007669"/>
    <property type="project" value="UniProtKB-KW"/>
</dbReference>
<feature type="region of interest" description="Disordered" evidence="11">
    <location>
        <begin position="1"/>
        <end position="42"/>
    </location>
</feature>
<evidence type="ECO:0000256" key="6">
    <source>
        <dbReference type="ARBA" id="ARBA00022853"/>
    </source>
</evidence>
<feature type="repeat" description="MBT" evidence="10">
    <location>
        <begin position="909"/>
        <end position="1004"/>
    </location>
</feature>
<evidence type="ECO:0000256" key="5">
    <source>
        <dbReference type="ARBA" id="ARBA00022833"/>
    </source>
</evidence>
<dbReference type="PROSITE" id="PS51079">
    <property type="entry name" value="MBT"/>
    <property type="match status" value="3"/>
</dbReference>
<dbReference type="InterPro" id="IPR050548">
    <property type="entry name" value="PcG_chromatin_remod_factors"/>
</dbReference>
<dbReference type="SMART" id="SM00561">
    <property type="entry name" value="MBT"/>
    <property type="match status" value="3"/>
</dbReference>
<dbReference type="Gene3D" id="1.10.150.50">
    <property type="entry name" value="Transcription Factor, Ets-1"/>
    <property type="match status" value="1"/>
</dbReference>
<dbReference type="FunFam" id="2.30.30.140:FF:000007">
    <property type="entry name" value="Lethal(3)malignant brain tumor-like protein 1"/>
    <property type="match status" value="2"/>
</dbReference>
<accession>A0A6L2Q7W3</accession>
<dbReference type="OrthoDB" id="8188861at2759"/>
<keyword evidence="9" id="KW-0539">Nucleus</keyword>
<dbReference type="InterPro" id="IPR038603">
    <property type="entry name" value="Znf_FCS_sf"/>
</dbReference>
<evidence type="ECO:0000256" key="7">
    <source>
        <dbReference type="ARBA" id="ARBA00023015"/>
    </source>
</evidence>
<feature type="compositionally biased region" description="Polar residues" evidence="11">
    <location>
        <begin position="8"/>
        <end position="36"/>
    </location>
</feature>
<evidence type="ECO:0000256" key="3">
    <source>
        <dbReference type="ARBA" id="ARBA00022737"/>
    </source>
</evidence>
<proteinExistence type="predicted"/>
<keyword evidence="4" id="KW-0863">Zinc-finger</keyword>
<evidence type="ECO:0000256" key="11">
    <source>
        <dbReference type="SAM" id="MobiDB-lite"/>
    </source>
</evidence>
<feature type="compositionally biased region" description="Low complexity" evidence="11">
    <location>
        <begin position="385"/>
        <end position="416"/>
    </location>
</feature>
<feature type="region of interest" description="Disordered" evidence="11">
    <location>
        <begin position="364"/>
        <end position="422"/>
    </location>
</feature>
<dbReference type="Pfam" id="PF02820">
    <property type="entry name" value="MBT"/>
    <property type="match status" value="3"/>
</dbReference>
<dbReference type="EMBL" id="BLKM01003048">
    <property type="protein sequence ID" value="GFG40991.1"/>
    <property type="molecule type" value="Genomic_DNA"/>
</dbReference>
<evidence type="ECO:0000313" key="13">
    <source>
        <dbReference type="EMBL" id="GFG40991.1"/>
    </source>
</evidence>
<dbReference type="GO" id="GO:0045892">
    <property type="term" value="P:negative regulation of DNA-templated transcription"/>
    <property type="evidence" value="ECO:0007669"/>
    <property type="project" value="TreeGrafter"/>
</dbReference>
<dbReference type="PROSITE" id="PS51802">
    <property type="entry name" value="ZF_CCHHC"/>
    <property type="match status" value="1"/>
</dbReference>
<dbReference type="Gene3D" id="2.30.30.140">
    <property type="match status" value="3"/>
</dbReference>
<dbReference type="GO" id="GO:0005634">
    <property type="term" value="C:nucleus"/>
    <property type="evidence" value="ECO:0007669"/>
    <property type="project" value="UniProtKB-SubCell"/>
</dbReference>
<feature type="region of interest" description="Disordered" evidence="11">
    <location>
        <begin position="552"/>
        <end position="606"/>
    </location>
</feature>
<dbReference type="GO" id="GO:0042393">
    <property type="term" value="F:histone binding"/>
    <property type="evidence" value="ECO:0007669"/>
    <property type="project" value="TreeGrafter"/>
</dbReference>
<comment type="subcellular location">
    <subcellularLocation>
        <location evidence="1">Nucleus</location>
    </subcellularLocation>
</comment>
<feature type="compositionally biased region" description="Basic and acidic residues" evidence="11">
    <location>
        <begin position="579"/>
        <end position="600"/>
    </location>
</feature>
<name>A0A6L2Q7W3_COPFO</name>
<dbReference type="GO" id="GO:0008270">
    <property type="term" value="F:zinc ion binding"/>
    <property type="evidence" value="ECO:0007669"/>
    <property type="project" value="UniProtKB-KW"/>
</dbReference>
<keyword evidence="5" id="KW-0862">Zinc</keyword>
<protein>
    <recommendedName>
        <fullName evidence="12">SAM domain-containing protein</fullName>
    </recommendedName>
</protein>
<gene>
    <name evidence="13" type="ORF">Cfor_12587</name>
</gene>
<organism evidence="13 14">
    <name type="scientific">Coptotermes formosanus</name>
    <name type="common">Formosan subterranean termite</name>
    <dbReference type="NCBI Taxonomy" id="36987"/>
    <lineage>
        <taxon>Eukaryota</taxon>
        <taxon>Metazoa</taxon>
        <taxon>Ecdysozoa</taxon>
        <taxon>Arthropoda</taxon>
        <taxon>Hexapoda</taxon>
        <taxon>Insecta</taxon>
        <taxon>Pterygota</taxon>
        <taxon>Neoptera</taxon>
        <taxon>Polyneoptera</taxon>
        <taxon>Dictyoptera</taxon>
        <taxon>Blattodea</taxon>
        <taxon>Blattoidea</taxon>
        <taxon>Termitoidae</taxon>
        <taxon>Rhinotermitidae</taxon>
        <taxon>Coptotermes</taxon>
    </lineage>
</organism>
<comment type="caution">
    <text evidence="13">The sequence shown here is derived from an EMBL/GenBank/DDBJ whole genome shotgun (WGS) entry which is preliminary data.</text>
</comment>
<feature type="repeat" description="MBT" evidence="10">
    <location>
        <begin position="798"/>
        <end position="898"/>
    </location>
</feature>
<keyword evidence="8" id="KW-0804">Transcription</keyword>
<dbReference type="PANTHER" id="PTHR12247:SF131">
    <property type="entry name" value="LD05287P"/>
    <property type="match status" value="1"/>
</dbReference>
<keyword evidence="6" id="KW-0156">Chromatin regulator</keyword>
<keyword evidence="7" id="KW-0805">Transcription regulation</keyword>
<dbReference type="CDD" id="cd20103">
    <property type="entry name" value="MBT_L3MBTL1-like_rpt3"/>
    <property type="match status" value="1"/>
</dbReference>
<dbReference type="SUPFAM" id="SSF47769">
    <property type="entry name" value="SAM/Pointed domain"/>
    <property type="match status" value="1"/>
</dbReference>
<dbReference type="InterPro" id="IPR002515">
    <property type="entry name" value="Znf_C2H2C"/>
</dbReference>
<evidence type="ECO:0000313" key="14">
    <source>
        <dbReference type="Proteomes" id="UP000502823"/>
    </source>
</evidence>
<dbReference type="Gene3D" id="4.10.320.30">
    <property type="match status" value="1"/>
</dbReference>
<reference evidence="14" key="1">
    <citation type="submission" date="2020-01" db="EMBL/GenBank/DDBJ databases">
        <title>Draft genome sequence of the Termite Coptotermes fromosanus.</title>
        <authorList>
            <person name="Itakura S."/>
            <person name="Yosikawa Y."/>
            <person name="Umezawa K."/>
        </authorList>
    </citation>
    <scope>NUCLEOTIDE SEQUENCE [LARGE SCALE GENOMIC DNA]</scope>
</reference>
<feature type="compositionally biased region" description="Basic and acidic residues" evidence="11">
    <location>
        <begin position="552"/>
        <end position="566"/>
    </location>
</feature>
<dbReference type="InterPro" id="IPR001660">
    <property type="entry name" value="SAM"/>
</dbReference>
<dbReference type="InterPro" id="IPR013761">
    <property type="entry name" value="SAM/pointed_sf"/>
</dbReference>
<dbReference type="Proteomes" id="UP000502823">
    <property type="component" value="Unassembled WGS sequence"/>
</dbReference>
<evidence type="ECO:0000256" key="4">
    <source>
        <dbReference type="ARBA" id="ARBA00022771"/>
    </source>
</evidence>
<dbReference type="CDD" id="cd20101">
    <property type="entry name" value="MBT_L3MBTL1-like_rpt1"/>
    <property type="match status" value="1"/>
</dbReference>
<dbReference type="PROSITE" id="PS50105">
    <property type="entry name" value="SAM_DOMAIN"/>
    <property type="match status" value="1"/>
</dbReference>
<dbReference type="GO" id="GO:0003682">
    <property type="term" value="F:chromatin binding"/>
    <property type="evidence" value="ECO:0007669"/>
    <property type="project" value="TreeGrafter"/>
</dbReference>
<evidence type="ECO:0000256" key="9">
    <source>
        <dbReference type="ARBA" id="ARBA00023242"/>
    </source>
</evidence>
<keyword evidence="3" id="KW-0677">Repeat</keyword>
<dbReference type="Pfam" id="PF01530">
    <property type="entry name" value="zf-C2HC"/>
    <property type="match status" value="1"/>
</dbReference>
<evidence type="ECO:0000256" key="1">
    <source>
        <dbReference type="ARBA" id="ARBA00004123"/>
    </source>
</evidence>
<evidence type="ECO:0000256" key="8">
    <source>
        <dbReference type="ARBA" id="ARBA00023163"/>
    </source>
</evidence>
<evidence type="ECO:0000256" key="2">
    <source>
        <dbReference type="ARBA" id="ARBA00022723"/>
    </source>
</evidence>
<keyword evidence="14" id="KW-1185">Reference proteome</keyword>
<evidence type="ECO:0000259" key="12">
    <source>
        <dbReference type="PROSITE" id="PS50105"/>
    </source>
</evidence>
<dbReference type="SUPFAM" id="SSF63748">
    <property type="entry name" value="Tudor/PWWP/MBT"/>
    <property type="match status" value="3"/>
</dbReference>
<feature type="domain" description="SAM" evidence="12">
    <location>
        <begin position="1151"/>
        <end position="1215"/>
    </location>
</feature>